<dbReference type="AlphaFoldDB" id="A0A7S3JZL9"/>
<accession>A0A7S3JZL9</accession>
<gene>
    <name evidence="1" type="ORF">ALAG00032_LOCUS8733</name>
</gene>
<organism evidence="1">
    <name type="scientific">Aureoumbra lagunensis</name>
    <dbReference type="NCBI Taxonomy" id="44058"/>
    <lineage>
        <taxon>Eukaryota</taxon>
        <taxon>Sar</taxon>
        <taxon>Stramenopiles</taxon>
        <taxon>Ochrophyta</taxon>
        <taxon>Pelagophyceae</taxon>
        <taxon>Pelagomonadales</taxon>
        <taxon>Aureoumbra</taxon>
    </lineage>
</organism>
<evidence type="ECO:0000313" key="1">
    <source>
        <dbReference type="EMBL" id="CAE0367976.1"/>
    </source>
</evidence>
<protein>
    <submittedName>
        <fullName evidence="1">Uncharacterized protein</fullName>
    </submittedName>
</protein>
<reference evidence="1" key="1">
    <citation type="submission" date="2021-01" db="EMBL/GenBank/DDBJ databases">
        <authorList>
            <person name="Corre E."/>
            <person name="Pelletier E."/>
            <person name="Niang G."/>
            <person name="Scheremetjew M."/>
            <person name="Finn R."/>
            <person name="Kale V."/>
            <person name="Holt S."/>
            <person name="Cochrane G."/>
            <person name="Meng A."/>
            <person name="Brown T."/>
            <person name="Cohen L."/>
        </authorList>
    </citation>
    <scope>NUCLEOTIDE SEQUENCE</scope>
    <source>
        <strain evidence="1">CCMP1510</strain>
    </source>
</reference>
<name>A0A7S3JZL9_9STRA</name>
<dbReference type="EMBL" id="HBIJ01012902">
    <property type="protein sequence ID" value="CAE0367976.1"/>
    <property type="molecule type" value="Transcribed_RNA"/>
</dbReference>
<proteinExistence type="predicted"/>
<sequence length="139" mass="16337">MQRQIRIIMSWNSSEEILEYVRGRTGNYLSKKIKIVLEDQVKNPLIVNAYLQHLDKTNSLAHRRVQSHVRQWLALFRCWSYLVHMSKDEAYKAVIRLRDDSFVFQPILIYSMNVTDSVLILSCNGWGGYNDKNAIFDAK</sequence>